<sequence length="722" mass="77279">MTRVLAGVLAVLCVTVLVSAGTLRGTVLNRGFYQGVLDDERAYDRLYDEVLVDPEAQPVTRSLLARLPVPESVVTANLKTVLPMATVRKLTGDQIAALLRYLRGDTDSLSLSVDLTPVLANLSDLGEVYLGSLVSGTEERTEADLDAALEAMETALDDLAAGRRPSGLPRVELGDKAVQDATRLLLSGVPKGEREALHAQVEGALSVGDVATALAAVGPHLPGTTAGTGGEKAEQDLLKITDGGQWNVAEDLQNSGADTGALHSARGITHLTMGLVQTLAAGAGIAAVVLLWLFGPRTRARRLRLLARLLLMGGALTASVFLLARWLADAWLWTPPASWPPSLAALVTDLERTGLRSLVDAGLLASLLPLGAGLLLFVVSVAWERRAAGRSLSLRARKAALGGIGVLVTTTVVLGPALLPTAARGSERIYCNGSAELCDLRYDQVAYLASHNAMSSTADKFISPLQDADITTQLDNGARALLIDTHTWERPDEIAERLKLSEFAPDMQRQVTGLIDKASPPRRGLWLCHAICRAGAVPLVETLREVGDWLEEHPGELVTLITQDGISGEQTASAFREAGLEDLLFTPDSDPEAQWPTLGEMVEDDTRLVVFSESQDGPAPWYRNYYRYGMETPYAFSSPGEMSCEPNRGGKDKGLFLLNHFITHGGGSRIDAEEVNGKDFVLERARRCEAERGRPVNFIAVDFTNLGDAQAAVEALNAARTS</sequence>
<evidence type="ECO:0000313" key="2">
    <source>
        <dbReference type="EMBL" id="MCT2592649.1"/>
    </source>
</evidence>
<protein>
    <submittedName>
        <fullName evidence="2">PI-PLC domain-containing protein</fullName>
    </submittedName>
</protein>
<organism evidence="2 3">
    <name type="scientific">Streptomyces gossypii</name>
    <dbReference type="NCBI Taxonomy" id="2883101"/>
    <lineage>
        <taxon>Bacteria</taxon>
        <taxon>Bacillati</taxon>
        <taxon>Actinomycetota</taxon>
        <taxon>Actinomycetes</taxon>
        <taxon>Kitasatosporales</taxon>
        <taxon>Streptomycetaceae</taxon>
        <taxon>Streptomyces</taxon>
    </lineage>
</organism>
<dbReference type="InterPro" id="IPR051057">
    <property type="entry name" value="PI-PLC_domain"/>
</dbReference>
<dbReference type="Proteomes" id="UP001156389">
    <property type="component" value="Unassembled WGS sequence"/>
</dbReference>
<dbReference type="Gene3D" id="3.20.20.190">
    <property type="entry name" value="Phosphatidylinositol (PI) phosphodiesterase"/>
    <property type="match status" value="1"/>
</dbReference>
<keyword evidence="1" id="KW-0812">Transmembrane</keyword>
<proteinExistence type="predicted"/>
<keyword evidence="3" id="KW-1185">Reference proteome</keyword>
<dbReference type="InterPro" id="IPR017946">
    <property type="entry name" value="PLC-like_Pdiesterase_TIM-brl"/>
</dbReference>
<dbReference type="PANTHER" id="PTHR13593:SF140">
    <property type="entry name" value="PLC-LIKE PHOSPHODIESTERASE"/>
    <property type="match status" value="1"/>
</dbReference>
<dbReference type="SUPFAM" id="SSF51695">
    <property type="entry name" value="PLC-like phosphodiesterases"/>
    <property type="match status" value="1"/>
</dbReference>
<dbReference type="Pfam" id="PF26146">
    <property type="entry name" value="PI-PLC_X"/>
    <property type="match status" value="1"/>
</dbReference>
<feature type="transmembrane region" description="Helical" evidence="1">
    <location>
        <begin position="399"/>
        <end position="419"/>
    </location>
</feature>
<evidence type="ECO:0000313" key="3">
    <source>
        <dbReference type="Proteomes" id="UP001156389"/>
    </source>
</evidence>
<gene>
    <name evidence="2" type="ORF">LHJ74_22510</name>
</gene>
<comment type="caution">
    <text evidence="2">The sequence shown here is derived from an EMBL/GenBank/DDBJ whole genome shotgun (WGS) entry which is preliminary data.</text>
</comment>
<keyword evidence="1" id="KW-1133">Transmembrane helix</keyword>
<accession>A0ABT2JXM1</accession>
<keyword evidence="1" id="KW-0472">Membrane</keyword>
<dbReference type="CDD" id="cd08588">
    <property type="entry name" value="PI-PLCc_At5g67130_like"/>
    <property type="match status" value="1"/>
</dbReference>
<dbReference type="PANTHER" id="PTHR13593">
    <property type="match status" value="1"/>
</dbReference>
<dbReference type="EMBL" id="JAJAGO010000011">
    <property type="protein sequence ID" value="MCT2592649.1"/>
    <property type="molecule type" value="Genomic_DNA"/>
</dbReference>
<evidence type="ECO:0000256" key="1">
    <source>
        <dbReference type="SAM" id="Phobius"/>
    </source>
</evidence>
<feature type="transmembrane region" description="Helical" evidence="1">
    <location>
        <begin position="361"/>
        <end position="383"/>
    </location>
</feature>
<name>A0ABT2JXM1_9ACTN</name>
<feature type="transmembrane region" description="Helical" evidence="1">
    <location>
        <begin position="274"/>
        <end position="294"/>
    </location>
</feature>
<reference evidence="2 3" key="1">
    <citation type="submission" date="2021-10" db="EMBL/GenBank/DDBJ databases">
        <title>Streptomyces gossypii sp. nov., isolated from soil collected from cotton field.</title>
        <authorList>
            <person name="Ge X."/>
            <person name="Chen X."/>
            <person name="Liu W."/>
        </authorList>
    </citation>
    <scope>NUCLEOTIDE SEQUENCE [LARGE SCALE GENOMIC DNA]</scope>
    <source>
        <strain evidence="2 3">N2-109</strain>
    </source>
</reference>
<feature type="transmembrane region" description="Helical" evidence="1">
    <location>
        <begin position="306"/>
        <end position="328"/>
    </location>
</feature>